<reference evidence="2 3" key="1">
    <citation type="submission" date="2024-11" db="EMBL/GenBank/DDBJ databases">
        <title>Chromosome-level genome assembly of the freshwater bivalve Anodonta woodiana.</title>
        <authorList>
            <person name="Chen X."/>
        </authorList>
    </citation>
    <scope>NUCLEOTIDE SEQUENCE [LARGE SCALE GENOMIC DNA]</scope>
    <source>
        <strain evidence="2">MN2024</strain>
        <tissue evidence="2">Gills</tissue>
    </source>
</reference>
<dbReference type="Proteomes" id="UP001634394">
    <property type="component" value="Unassembled WGS sequence"/>
</dbReference>
<feature type="region of interest" description="Disordered" evidence="1">
    <location>
        <begin position="1"/>
        <end position="66"/>
    </location>
</feature>
<accession>A0ABD3TLS9</accession>
<dbReference type="EMBL" id="JBJQND010000018">
    <property type="protein sequence ID" value="KAL3837571.1"/>
    <property type="molecule type" value="Genomic_DNA"/>
</dbReference>
<evidence type="ECO:0000256" key="1">
    <source>
        <dbReference type="SAM" id="MobiDB-lite"/>
    </source>
</evidence>
<feature type="non-terminal residue" evidence="2">
    <location>
        <position position="66"/>
    </location>
</feature>
<sequence>LKTTNLELSVAPTDSSDPNGRKSEEISTLSNTNTDRYNQEDVINDTLSRRTKNLPEASKNVASSCQ</sequence>
<feature type="compositionally biased region" description="Polar residues" evidence="1">
    <location>
        <begin position="26"/>
        <end position="36"/>
    </location>
</feature>
<evidence type="ECO:0000313" key="3">
    <source>
        <dbReference type="Proteomes" id="UP001634394"/>
    </source>
</evidence>
<feature type="non-terminal residue" evidence="2">
    <location>
        <position position="1"/>
    </location>
</feature>
<dbReference type="AlphaFoldDB" id="A0ABD3TLS9"/>
<protein>
    <submittedName>
        <fullName evidence="2">Uncharacterized protein</fullName>
    </submittedName>
</protein>
<organism evidence="2 3">
    <name type="scientific">Sinanodonta woodiana</name>
    <name type="common">Chinese pond mussel</name>
    <name type="synonym">Anodonta woodiana</name>
    <dbReference type="NCBI Taxonomy" id="1069815"/>
    <lineage>
        <taxon>Eukaryota</taxon>
        <taxon>Metazoa</taxon>
        <taxon>Spiralia</taxon>
        <taxon>Lophotrochozoa</taxon>
        <taxon>Mollusca</taxon>
        <taxon>Bivalvia</taxon>
        <taxon>Autobranchia</taxon>
        <taxon>Heteroconchia</taxon>
        <taxon>Palaeoheterodonta</taxon>
        <taxon>Unionida</taxon>
        <taxon>Unionoidea</taxon>
        <taxon>Unionidae</taxon>
        <taxon>Unioninae</taxon>
        <taxon>Sinanodonta</taxon>
    </lineage>
</organism>
<gene>
    <name evidence="2" type="ORF">ACJMK2_022919</name>
</gene>
<evidence type="ECO:0000313" key="2">
    <source>
        <dbReference type="EMBL" id="KAL3837571.1"/>
    </source>
</evidence>
<keyword evidence="3" id="KW-1185">Reference proteome</keyword>
<proteinExistence type="predicted"/>
<name>A0ABD3TLS9_SINWO</name>
<feature type="compositionally biased region" description="Polar residues" evidence="1">
    <location>
        <begin position="1"/>
        <end position="18"/>
    </location>
</feature>
<comment type="caution">
    <text evidence="2">The sequence shown here is derived from an EMBL/GenBank/DDBJ whole genome shotgun (WGS) entry which is preliminary data.</text>
</comment>